<dbReference type="EMBL" id="UINC01164130">
    <property type="protein sequence ID" value="SVD64812.1"/>
    <property type="molecule type" value="Genomic_DNA"/>
</dbReference>
<dbReference type="InterPro" id="IPR032812">
    <property type="entry name" value="SbsA_Ig"/>
</dbReference>
<feature type="domain" description="SbsA Ig-like" evidence="2">
    <location>
        <begin position="86"/>
        <end position="194"/>
    </location>
</feature>
<dbReference type="Pfam" id="PF13540">
    <property type="entry name" value="RCC1_2"/>
    <property type="match status" value="1"/>
</dbReference>
<dbReference type="InterPro" id="IPR014755">
    <property type="entry name" value="Cu-Rt/internalin_Ig-like"/>
</dbReference>
<feature type="non-terminal residue" evidence="3">
    <location>
        <position position="1"/>
    </location>
</feature>
<dbReference type="AlphaFoldDB" id="A0A382X144"/>
<reference evidence="3" key="1">
    <citation type="submission" date="2018-05" db="EMBL/GenBank/DDBJ databases">
        <authorList>
            <person name="Lanie J.A."/>
            <person name="Ng W.-L."/>
            <person name="Kazmierczak K.M."/>
            <person name="Andrzejewski T.M."/>
            <person name="Davidsen T.M."/>
            <person name="Wayne K.J."/>
            <person name="Tettelin H."/>
            <person name="Glass J.I."/>
            <person name="Rusch D."/>
            <person name="Podicherti R."/>
            <person name="Tsui H.-C.T."/>
            <person name="Winkler M.E."/>
        </authorList>
    </citation>
    <scope>NUCLEOTIDE SEQUENCE</scope>
</reference>
<dbReference type="SUPFAM" id="SSF50985">
    <property type="entry name" value="RCC1/BLIP-II"/>
    <property type="match status" value="1"/>
</dbReference>
<organism evidence="3">
    <name type="scientific">marine metagenome</name>
    <dbReference type="NCBI Taxonomy" id="408172"/>
    <lineage>
        <taxon>unclassified sequences</taxon>
        <taxon>metagenomes</taxon>
        <taxon>ecological metagenomes</taxon>
    </lineage>
</organism>
<protein>
    <recommendedName>
        <fullName evidence="2">SbsA Ig-like domain-containing protein</fullName>
    </recommendedName>
</protein>
<name>A0A382X144_9ZZZZ</name>
<feature type="non-terminal residue" evidence="3">
    <location>
        <position position="273"/>
    </location>
</feature>
<dbReference type="InterPro" id="IPR009091">
    <property type="entry name" value="RCC1/BLIP-II"/>
</dbReference>
<proteinExistence type="predicted"/>
<dbReference type="Pfam" id="PF13205">
    <property type="entry name" value="Big_5"/>
    <property type="match status" value="1"/>
</dbReference>
<evidence type="ECO:0000313" key="3">
    <source>
        <dbReference type="EMBL" id="SVD64812.1"/>
    </source>
</evidence>
<dbReference type="Gene3D" id="2.130.10.30">
    <property type="entry name" value="Regulator of chromosome condensation 1/beta-lactamase-inhibitor protein II"/>
    <property type="match status" value="1"/>
</dbReference>
<dbReference type="Gene3D" id="2.60.40.1220">
    <property type="match status" value="1"/>
</dbReference>
<evidence type="ECO:0000259" key="2">
    <source>
        <dbReference type="Pfam" id="PF13205"/>
    </source>
</evidence>
<keyword evidence="1" id="KW-0732">Signal</keyword>
<gene>
    <name evidence="3" type="ORF">METZ01_LOCUS417666</name>
</gene>
<sequence length="273" mass="28972">PKIFESVRVVTPTNDTTPSYTFISSDDGIIEYEGSCTSDNKTAVAGSNLIVLNTLKEGTYSDCAIRVKDSAGNRSDPLTLSQFRVDTTAPSVSSLYPANGSTSISISTGFSITFNESMDESSMSLNNQNNLCLGSVQISSDNFNTCVQMVKQPTGLENNTSFAFSASDPLTAGAVYLIKIKNAVKDAAGNSLSSDLIQANGFLVDETLPSYITSMVEVEGGYDFTCSRKSDGTVWCWGKDDLGQLGNAGFGTDKTVARQVYGLVNAADICVGY</sequence>
<evidence type="ECO:0000256" key="1">
    <source>
        <dbReference type="ARBA" id="ARBA00022729"/>
    </source>
</evidence>
<accession>A0A382X144</accession>